<evidence type="ECO:0000313" key="13">
    <source>
        <dbReference type="EMBL" id="CAE0446309.1"/>
    </source>
</evidence>
<dbReference type="SUPFAM" id="SSF52343">
    <property type="entry name" value="Ferredoxin reductase-like, C-terminal NADP-linked domain"/>
    <property type="match status" value="1"/>
</dbReference>
<dbReference type="SFLD" id="SFLDG01169">
    <property type="entry name" value="NADPH_oxidase_subgroup_(NOX)"/>
    <property type="match status" value="1"/>
</dbReference>
<dbReference type="PROSITE" id="PS51384">
    <property type="entry name" value="FAD_FR"/>
    <property type="match status" value="1"/>
</dbReference>
<evidence type="ECO:0000256" key="1">
    <source>
        <dbReference type="ARBA" id="ARBA00004141"/>
    </source>
</evidence>
<dbReference type="CDD" id="cd06186">
    <property type="entry name" value="NOX_Duox_like_FAD_NADP"/>
    <property type="match status" value="1"/>
</dbReference>
<proteinExistence type="predicted"/>
<evidence type="ECO:0000256" key="9">
    <source>
        <dbReference type="ARBA" id="ARBA00023136"/>
    </source>
</evidence>
<dbReference type="InterPro" id="IPR039261">
    <property type="entry name" value="FNR_nucleotide-bd"/>
</dbReference>
<dbReference type="InterPro" id="IPR013121">
    <property type="entry name" value="Fe_red_NAD-bd_6"/>
</dbReference>
<dbReference type="GO" id="GO:0005886">
    <property type="term" value="C:plasma membrane"/>
    <property type="evidence" value="ECO:0007669"/>
    <property type="project" value="TreeGrafter"/>
</dbReference>
<evidence type="ECO:0008006" key="14">
    <source>
        <dbReference type="Google" id="ProtNLM"/>
    </source>
</evidence>
<evidence type="ECO:0000259" key="11">
    <source>
        <dbReference type="PROSITE" id="PS50222"/>
    </source>
</evidence>
<dbReference type="AlphaFoldDB" id="A0A7S3PPL8"/>
<dbReference type="GO" id="GO:0005509">
    <property type="term" value="F:calcium ion binding"/>
    <property type="evidence" value="ECO:0007669"/>
    <property type="project" value="InterPro"/>
</dbReference>
<feature type="transmembrane region" description="Helical" evidence="10">
    <location>
        <begin position="239"/>
        <end position="259"/>
    </location>
</feature>
<dbReference type="Gene3D" id="3.40.50.80">
    <property type="entry name" value="Nucleotide-binding domain of ferredoxin-NADP reductase (FNR) module"/>
    <property type="match status" value="1"/>
</dbReference>
<sequence length="791" mass="89969">MDLSEALTNTASAEQVEVFGEVYREIVTDERGLTKRELCKEAFGLEDGYFADRIFAIFDADHSNRVNRDEFILGMCALVSKDEETFVEFLFDLFDSNDTGEIDEDELYQGMLASLRANKLSIAHRIEDFFDGEGSATHKADDEVRARELAQEIFAYTGHETSGGITKDEFKNVFFSYIEEWGRLASPLTKTRITTRKFKQYLSQNGATTENTNVTGKKKKKSLIKRIGKRITHNPQRTFWLFLWVIINSGLFFGNYFYYKIGRPELFELLGTCICLARGSALALQLNIAIALLTMSRGFLTFIRNAYNGEALNYINLDDNVLAHKMVGITILLLAIIHTAAHICDFSVIGNASADQVNSALGTNYTAGTKPSVADLWLRSWQGITGLLMLTCFAIAYPGILDWMRKRGHFHIFWGTHQMLIVFSIVVMIHGSQALLGPYTAVYWILPPFVIYLMNPLQRLILFSKENPVRVVKRSFLEPNVLGLELERNGLDYKAGQYVFLNVPEISLFEWHPFTLTSAPDDANLTVHIRNVGNWTKAVHDLYLHSDSDLGTKYENSVITATDPEAQADDHYIPKERKIVKKLNYLPRIYIDGPCGAPSQAYERYKVNVFIAAGIGVTPYASILSHILNRVRYHRKTQAAPEFDSMLSSDNELGLPIKKVYLFWATKDEMSIAWFEKLLKDLGELDVSEMIEIHHYYTSAHEKGDLRNALIGMAHGIQGQKMQMNRNRYYSHYGRPNWASVFSGIKKSCRMIDSKCGIFATVPPQFRTMVKEEAGKASEHDFRFHFTSENF</sequence>
<keyword evidence="4" id="KW-0274">FAD</keyword>
<evidence type="ECO:0000256" key="7">
    <source>
        <dbReference type="ARBA" id="ARBA00022989"/>
    </source>
</evidence>
<dbReference type="InterPro" id="IPR002048">
    <property type="entry name" value="EF_hand_dom"/>
</dbReference>
<dbReference type="PROSITE" id="PS00018">
    <property type="entry name" value="EF_HAND_1"/>
    <property type="match status" value="2"/>
</dbReference>
<evidence type="ECO:0000256" key="3">
    <source>
        <dbReference type="ARBA" id="ARBA00022692"/>
    </source>
</evidence>
<feature type="transmembrane region" description="Helical" evidence="10">
    <location>
        <begin position="279"/>
        <end position="300"/>
    </location>
</feature>
<dbReference type="GO" id="GO:0016491">
    <property type="term" value="F:oxidoreductase activity"/>
    <property type="evidence" value="ECO:0007669"/>
    <property type="project" value="UniProtKB-KW"/>
</dbReference>
<feature type="domain" description="FAD-binding FR-type" evidence="12">
    <location>
        <begin position="464"/>
        <end position="601"/>
    </location>
</feature>
<dbReference type="Pfam" id="PF08022">
    <property type="entry name" value="FAD_binding_8"/>
    <property type="match status" value="1"/>
</dbReference>
<dbReference type="InterPro" id="IPR017938">
    <property type="entry name" value="Riboflavin_synthase-like_b-brl"/>
</dbReference>
<dbReference type="InterPro" id="IPR018247">
    <property type="entry name" value="EF_Hand_1_Ca_BS"/>
</dbReference>
<organism evidence="13">
    <name type="scientific">Aplanochytrium stocchinoi</name>
    <dbReference type="NCBI Taxonomy" id="215587"/>
    <lineage>
        <taxon>Eukaryota</taxon>
        <taxon>Sar</taxon>
        <taxon>Stramenopiles</taxon>
        <taxon>Bigyra</taxon>
        <taxon>Labyrinthulomycetes</taxon>
        <taxon>Thraustochytrida</taxon>
        <taxon>Thraustochytriidae</taxon>
        <taxon>Aplanochytrium</taxon>
    </lineage>
</organism>
<evidence type="ECO:0000259" key="12">
    <source>
        <dbReference type="PROSITE" id="PS51384"/>
    </source>
</evidence>
<feature type="transmembrane region" description="Helical" evidence="10">
    <location>
        <begin position="381"/>
        <end position="400"/>
    </location>
</feature>
<evidence type="ECO:0000256" key="5">
    <source>
        <dbReference type="ARBA" id="ARBA00022837"/>
    </source>
</evidence>
<keyword evidence="2" id="KW-0285">Flavoprotein</keyword>
<dbReference type="Gene3D" id="2.40.30.10">
    <property type="entry name" value="Translation factors"/>
    <property type="match status" value="1"/>
</dbReference>
<accession>A0A7S3PPL8</accession>
<dbReference type="SUPFAM" id="SSF63380">
    <property type="entry name" value="Riboflavin synthase domain-like"/>
    <property type="match status" value="1"/>
</dbReference>
<evidence type="ECO:0000256" key="6">
    <source>
        <dbReference type="ARBA" id="ARBA00022857"/>
    </source>
</evidence>
<dbReference type="SMART" id="SM00054">
    <property type="entry name" value="EFh"/>
    <property type="match status" value="2"/>
</dbReference>
<protein>
    <recommendedName>
        <fullName evidence="14">Calmodulin</fullName>
    </recommendedName>
</protein>
<keyword evidence="7 10" id="KW-1133">Transmembrane helix</keyword>
<evidence type="ECO:0000256" key="2">
    <source>
        <dbReference type="ARBA" id="ARBA00022630"/>
    </source>
</evidence>
<feature type="domain" description="EF-hand" evidence="11">
    <location>
        <begin position="51"/>
        <end position="81"/>
    </location>
</feature>
<evidence type="ECO:0000256" key="8">
    <source>
        <dbReference type="ARBA" id="ARBA00023002"/>
    </source>
</evidence>
<keyword evidence="5" id="KW-0106">Calcium</keyword>
<name>A0A7S3PPL8_9STRA</name>
<dbReference type="InterPro" id="IPR011992">
    <property type="entry name" value="EF-hand-dom_pair"/>
</dbReference>
<feature type="domain" description="EF-hand" evidence="11">
    <location>
        <begin position="82"/>
        <end position="117"/>
    </location>
</feature>
<dbReference type="InterPro" id="IPR017927">
    <property type="entry name" value="FAD-bd_FR_type"/>
</dbReference>
<dbReference type="Pfam" id="PF08030">
    <property type="entry name" value="NAD_binding_6"/>
    <property type="match status" value="1"/>
</dbReference>
<dbReference type="InterPro" id="IPR000778">
    <property type="entry name" value="Cyt_b245_heavy_chain"/>
</dbReference>
<comment type="subcellular location">
    <subcellularLocation>
        <location evidence="1">Membrane</location>
        <topology evidence="1">Multi-pass membrane protein</topology>
    </subcellularLocation>
</comment>
<dbReference type="Pfam" id="PF01794">
    <property type="entry name" value="Ferric_reduct"/>
    <property type="match status" value="1"/>
</dbReference>
<reference evidence="13" key="1">
    <citation type="submission" date="2021-01" db="EMBL/GenBank/DDBJ databases">
        <authorList>
            <person name="Corre E."/>
            <person name="Pelletier E."/>
            <person name="Niang G."/>
            <person name="Scheremetjew M."/>
            <person name="Finn R."/>
            <person name="Kale V."/>
            <person name="Holt S."/>
            <person name="Cochrane G."/>
            <person name="Meng A."/>
            <person name="Brown T."/>
            <person name="Cohen L."/>
        </authorList>
    </citation>
    <scope>NUCLEOTIDE SEQUENCE</scope>
    <source>
        <strain evidence="13">GSBS06</strain>
    </source>
</reference>
<dbReference type="InterPro" id="IPR013112">
    <property type="entry name" value="FAD-bd_8"/>
</dbReference>
<evidence type="ECO:0000256" key="10">
    <source>
        <dbReference type="SAM" id="Phobius"/>
    </source>
</evidence>
<dbReference type="InterPro" id="IPR050369">
    <property type="entry name" value="RBOH/FRE"/>
</dbReference>
<dbReference type="CDD" id="cd00051">
    <property type="entry name" value="EFh"/>
    <property type="match status" value="1"/>
</dbReference>
<dbReference type="EMBL" id="HBIN01021295">
    <property type="protein sequence ID" value="CAE0446309.1"/>
    <property type="molecule type" value="Transcribed_RNA"/>
</dbReference>
<dbReference type="PANTHER" id="PTHR11972:SF153">
    <property type="entry name" value="SUPEROXIDE-GENERATING NADPH OXIDASE HEAVY CHAIN SUBUNIT A"/>
    <property type="match status" value="1"/>
</dbReference>
<keyword evidence="8" id="KW-0560">Oxidoreductase</keyword>
<feature type="transmembrane region" description="Helical" evidence="10">
    <location>
        <begin position="436"/>
        <end position="455"/>
    </location>
</feature>
<feature type="transmembrane region" description="Helical" evidence="10">
    <location>
        <begin position="321"/>
        <end position="341"/>
    </location>
</feature>
<gene>
    <name evidence="13" type="ORF">ASTO00021_LOCUS16311</name>
</gene>
<dbReference type="Gene3D" id="1.10.238.10">
    <property type="entry name" value="EF-hand"/>
    <property type="match status" value="1"/>
</dbReference>
<feature type="transmembrane region" description="Helical" evidence="10">
    <location>
        <begin position="412"/>
        <end position="430"/>
    </location>
</feature>
<keyword evidence="9 10" id="KW-0472">Membrane</keyword>
<keyword evidence="3 10" id="KW-0812">Transmembrane</keyword>
<dbReference type="PANTHER" id="PTHR11972">
    <property type="entry name" value="NADPH OXIDASE"/>
    <property type="match status" value="1"/>
</dbReference>
<evidence type="ECO:0000256" key="4">
    <source>
        <dbReference type="ARBA" id="ARBA00022827"/>
    </source>
</evidence>
<dbReference type="PROSITE" id="PS50222">
    <property type="entry name" value="EF_HAND_2"/>
    <property type="match status" value="2"/>
</dbReference>
<keyword evidence="6" id="KW-0521">NADP</keyword>
<dbReference type="PRINTS" id="PR00466">
    <property type="entry name" value="GP91PHOX"/>
</dbReference>
<dbReference type="InterPro" id="IPR013130">
    <property type="entry name" value="Fe3_Rdtase_TM_dom"/>
</dbReference>
<dbReference type="SUPFAM" id="SSF47473">
    <property type="entry name" value="EF-hand"/>
    <property type="match status" value="1"/>
</dbReference>